<proteinExistence type="predicted"/>
<gene>
    <name evidence="1" type="ORF">METZ01_LOCUS254258</name>
</gene>
<evidence type="ECO:0000313" key="1">
    <source>
        <dbReference type="EMBL" id="SVC01404.1"/>
    </source>
</evidence>
<organism evidence="1">
    <name type="scientific">marine metagenome</name>
    <dbReference type="NCBI Taxonomy" id="408172"/>
    <lineage>
        <taxon>unclassified sequences</taxon>
        <taxon>metagenomes</taxon>
        <taxon>ecological metagenomes</taxon>
    </lineage>
</organism>
<dbReference type="AlphaFoldDB" id="A0A382INQ1"/>
<accession>A0A382INQ1</accession>
<dbReference type="EMBL" id="UINC01068633">
    <property type="protein sequence ID" value="SVC01404.1"/>
    <property type="molecule type" value="Genomic_DNA"/>
</dbReference>
<reference evidence="1" key="1">
    <citation type="submission" date="2018-05" db="EMBL/GenBank/DDBJ databases">
        <authorList>
            <person name="Lanie J.A."/>
            <person name="Ng W.-L."/>
            <person name="Kazmierczak K.M."/>
            <person name="Andrzejewski T.M."/>
            <person name="Davidsen T.M."/>
            <person name="Wayne K.J."/>
            <person name="Tettelin H."/>
            <person name="Glass J.I."/>
            <person name="Rusch D."/>
            <person name="Podicherti R."/>
            <person name="Tsui H.-C.T."/>
            <person name="Winkler M.E."/>
        </authorList>
    </citation>
    <scope>NUCLEOTIDE SEQUENCE</scope>
</reference>
<name>A0A382INQ1_9ZZZZ</name>
<sequence>MLAMKLFKNILTNLDALFLDVLSPIPSEEMPDNST</sequence>
<protein>
    <submittedName>
        <fullName evidence="1">Uncharacterized protein</fullName>
    </submittedName>
</protein>